<organism evidence="2">
    <name type="scientific">bioreactor metagenome</name>
    <dbReference type="NCBI Taxonomy" id="1076179"/>
    <lineage>
        <taxon>unclassified sequences</taxon>
        <taxon>metagenomes</taxon>
        <taxon>ecological metagenomes</taxon>
    </lineage>
</organism>
<evidence type="ECO:0000313" key="2">
    <source>
        <dbReference type="EMBL" id="MPL84422.1"/>
    </source>
</evidence>
<proteinExistence type="predicted"/>
<dbReference type="InterPro" id="IPR038071">
    <property type="entry name" value="UROD/MetE-like_sf"/>
</dbReference>
<dbReference type="InterPro" id="IPR000257">
    <property type="entry name" value="Uroporphyrinogen_deCOase"/>
</dbReference>
<dbReference type="Gene3D" id="3.20.20.210">
    <property type="match status" value="1"/>
</dbReference>
<dbReference type="SUPFAM" id="SSF51726">
    <property type="entry name" value="UROD/MetE-like"/>
    <property type="match status" value="1"/>
</dbReference>
<dbReference type="PANTHER" id="PTHR47099:SF1">
    <property type="entry name" value="METHYLCOBAMIDE:COM METHYLTRANSFERASE MTBA"/>
    <property type="match status" value="1"/>
</dbReference>
<name>A0A644V0J4_9ZZZZ</name>
<dbReference type="EC" id="4.1.1.37" evidence="2"/>
<keyword evidence="2" id="KW-0456">Lyase</keyword>
<comment type="caution">
    <text evidence="2">The sequence shown here is derived from an EMBL/GenBank/DDBJ whole genome shotgun (WGS) entry which is preliminary data.</text>
</comment>
<dbReference type="PANTHER" id="PTHR47099">
    <property type="entry name" value="METHYLCOBAMIDE:COM METHYLTRANSFERASE MTBA"/>
    <property type="match status" value="1"/>
</dbReference>
<dbReference type="GO" id="GO:0004853">
    <property type="term" value="F:uroporphyrinogen decarboxylase activity"/>
    <property type="evidence" value="ECO:0007669"/>
    <property type="project" value="UniProtKB-EC"/>
</dbReference>
<dbReference type="InterPro" id="IPR052024">
    <property type="entry name" value="Methanogen_methyltrans"/>
</dbReference>
<gene>
    <name evidence="2" type="primary">hemE_8</name>
    <name evidence="2" type="ORF">SDC9_30387</name>
</gene>
<dbReference type="GO" id="GO:0006779">
    <property type="term" value="P:porphyrin-containing compound biosynthetic process"/>
    <property type="evidence" value="ECO:0007669"/>
    <property type="project" value="InterPro"/>
</dbReference>
<protein>
    <submittedName>
        <fullName evidence="2">Uroporphyrinogen decarboxylase</fullName>
        <ecNumber evidence="2">4.1.1.37</ecNumber>
    </submittedName>
</protein>
<dbReference type="Pfam" id="PF01208">
    <property type="entry name" value="URO-D"/>
    <property type="match status" value="1"/>
</dbReference>
<accession>A0A644V0J4</accession>
<feature type="domain" description="Uroporphyrinogen decarboxylase (URO-D)" evidence="1">
    <location>
        <begin position="2"/>
        <end position="181"/>
    </location>
</feature>
<dbReference type="AlphaFoldDB" id="A0A644V0J4"/>
<sequence length="187" mass="20640">MNPDKCKIILEKFTVGIGDLAEEMCGCDIDAIKISSPFAGMGFISPEHYEEFVLPYERAIISRIRAKGKHLYIHTCGHIDDRLELMRDSGASGLECLDPAPVGNVDLKNAFERIGKSMFIKGNIDSVYSLFYGDDAKAEADVLEIIETGRRGDGFILSTACSIAPMVTAKRIELLSRLVGKYGIYRP</sequence>
<reference evidence="2" key="1">
    <citation type="submission" date="2019-08" db="EMBL/GenBank/DDBJ databases">
        <authorList>
            <person name="Kucharzyk K."/>
            <person name="Murdoch R.W."/>
            <person name="Higgins S."/>
            <person name="Loffler F."/>
        </authorList>
    </citation>
    <scope>NUCLEOTIDE SEQUENCE</scope>
</reference>
<dbReference type="EMBL" id="VSSQ01000189">
    <property type="protein sequence ID" value="MPL84422.1"/>
    <property type="molecule type" value="Genomic_DNA"/>
</dbReference>
<evidence type="ECO:0000259" key="1">
    <source>
        <dbReference type="Pfam" id="PF01208"/>
    </source>
</evidence>